<protein>
    <submittedName>
        <fullName evidence="2">GNAT family N-acetyltransferase</fullName>
    </submittedName>
</protein>
<dbReference type="InterPro" id="IPR016181">
    <property type="entry name" value="Acyl_CoA_acyltransferase"/>
</dbReference>
<evidence type="ECO:0000313" key="3">
    <source>
        <dbReference type="Proteomes" id="UP001524383"/>
    </source>
</evidence>
<comment type="caution">
    <text evidence="2">The sequence shown here is derived from an EMBL/GenBank/DDBJ whole genome shotgun (WGS) entry which is preliminary data.</text>
</comment>
<accession>A0ABD4TJG7</accession>
<dbReference type="InterPro" id="IPR000182">
    <property type="entry name" value="GNAT_dom"/>
</dbReference>
<dbReference type="EMBL" id="VOTZ01000001">
    <property type="protein sequence ID" value="MCQ1537495.1"/>
    <property type="molecule type" value="Genomic_DNA"/>
</dbReference>
<dbReference type="SUPFAM" id="SSF55729">
    <property type="entry name" value="Acyl-CoA N-acyltransferases (Nat)"/>
    <property type="match status" value="1"/>
</dbReference>
<evidence type="ECO:0000313" key="2">
    <source>
        <dbReference type="EMBL" id="MCQ1537495.1"/>
    </source>
</evidence>
<dbReference type="Gene3D" id="3.40.630.30">
    <property type="match status" value="1"/>
</dbReference>
<name>A0ABD4TJG7_9EURY</name>
<proteinExistence type="predicted"/>
<dbReference type="AlphaFoldDB" id="A0ABD4TJG7"/>
<organism evidence="2 3">
    <name type="scientific">Methanocalculus taiwanensis</name>
    <dbReference type="NCBI Taxonomy" id="106207"/>
    <lineage>
        <taxon>Archaea</taxon>
        <taxon>Methanobacteriati</taxon>
        <taxon>Methanobacteriota</taxon>
        <taxon>Stenosarchaea group</taxon>
        <taxon>Methanomicrobia</taxon>
        <taxon>Methanomicrobiales</taxon>
        <taxon>Methanocalculaceae</taxon>
        <taxon>Methanocalculus</taxon>
    </lineage>
</organism>
<dbReference type="Pfam" id="PF13302">
    <property type="entry name" value="Acetyltransf_3"/>
    <property type="match status" value="1"/>
</dbReference>
<dbReference type="InterPro" id="IPR051531">
    <property type="entry name" value="N-acetyltransferase"/>
</dbReference>
<dbReference type="PROSITE" id="PS51186">
    <property type="entry name" value="GNAT"/>
    <property type="match status" value="1"/>
</dbReference>
<gene>
    <name evidence="2" type="ORF">FTO68_00600</name>
</gene>
<dbReference type="Proteomes" id="UP001524383">
    <property type="component" value="Unassembled WGS sequence"/>
</dbReference>
<evidence type="ECO:0000259" key="1">
    <source>
        <dbReference type="PROSITE" id="PS51186"/>
    </source>
</evidence>
<reference evidence="2 3" key="1">
    <citation type="submission" date="2019-08" db="EMBL/GenBank/DDBJ databases">
        <authorList>
            <person name="Chen S.-C."/>
            <person name="Lai M.-C."/>
            <person name="You Y.-T."/>
        </authorList>
    </citation>
    <scope>NUCLEOTIDE SEQUENCE [LARGE SCALE GENOMIC DNA]</scope>
    <source>
        <strain evidence="2 3">P2F9704a</strain>
    </source>
</reference>
<feature type="domain" description="N-acetyltransferase" evidence="1">
    <location>
        <begin position="18"/>
        <end position="180"/>
    </location>
</feature>
<sequence length="180" mass="20160">MSLPRIHTDRLDLIPTTVEILRSDQNDKAKLARLLNAHIPAHWPPMLLDAETLSAFITILEEERDPFFICWYWVRDEPGHSMRELIGSGGIASSPCSPDTVIIGYSILDEYQSKGYTTEAVRGLIPVIFQMPGLQQIIATTYSHLTGSIRVLEKNGFVYAGTVQSGEGIEEGSELYILRR</sequence>
<dbReference type="PANTHER" id="PTHR43792">
    <property type="entry name" value="GNAT FAMILY, PUTATIVE (AFU_ORTHOLOGUE AFUA_3G00765)-RELATED-RELATED"/>
    <property type="match status" value="1"/>
</dbReference>
<keyword evidence="3" id="KW-1185">Reference proteome</keyword>